<dbReference type="InterPro" id="IPR002925">
    <property type="entry name" value="Dienelactn_hydro"/>
</dbReference>
<comment type="caution">
    <text evidence="3">The sequence shown here is derived from an EMBL/GenBank/DDBJ whole genome shotgun (WGS) entry which is preliminary data.</text>
</comment>
<dbReference type="InterPro" id="IPR029058">
    <property type="entry name" value="AB_hydrolase_fold"/>
</dbReference>
<dbReference type="Gene3D" id="3.40.50.1820">
    <property type="entry name" value="alpha/beta hydrolase"/>
    <property type="match status" value="1"/>
</dbReference>
<name>A0A5C6FP55_9PLAN</name>
<feature type="signal peptide" evidence="1">
    <location>
        <begin position="1"/>
        <end position="30"/>
    </location>
</feature>
<dbReference type="AlphaFoldDB" id="A0A5C6FP55"/>
<dbReference type="Pfam" id="PF01738">
    <property type="entry name" value="DLH"/>
    <property type="match status" value="1"/>
</dbReference>
<gene>
    <name evidence="3" type="ORF">V7x_02530</name>
</gene>
<evidence type="ECO:0000313" key="4">
    <source>
        <dbReference type="Proteomes" id="UP000316476"/>
    </source>
</evidence>
<accession>A0A5C6FP55</accession>
<proteinExistence type="predicted"/>
<feature type="chain" id="PRO_5022824127" evidence="1">
    <location>
        <begin position="31"/>
        <end position="645"/>
    </location>
</feature>
<feature type="domain" description="Dienelactone hydrolase" evidence="2">
    <location>
        <begin position="219"/>
        <end position="323"/>
    </location>
</feature>
<reference evidence="3 4" key="1">
    <citation type="submission" date="2019-02" db="EMBL/GenBank/DDBJ databases">
        <title>Deep-cultivation of Planctomycetes and their phenomic and genomic characterization uncovers novel biology.</title>
        <authorList>
            <person name="Wiegand S."/>
            <person name="Jogler M."/>
            <person name="Boedeker C."/>
            <person name="Pinto D."/>
            <person name="Vollmers J."/>
            <person name="Rivas-Marin E."/>
            <person name="Kohn T."/>
            <person name="Peeters S.H."/>
            <person name="Heuer A."/>
            <person name="Rast P."/>
            <person name="Oberbeckmann S."/>
            <person name="Bunk B."/>
            <person name="Jeske O."/>
            <person name="Meyerdierks A."/>
            <person name="Storesund J.E."/>
            <person name="Kallscheuer N."/>
            <person name="Luecker S."/>
            <person name="Lage O.M."/>
            <person name="Pohl T."/>
            <person name="Merkel B.J."/>
            <person name="Hornburger P."/>
            <person name="Mueller R.-W."/>
            <person name="Bruemmer F."/>
            <person name="Labrenz M."/>
            <person name="Spormann A.M."/>
            <person name="Op Den Camp H."/>
            <person name="Overmann J."/>
            <person name="Amann R."/>
            <person name="Jetten M.S.M."/>
            <person name="Mascher T."/>
            <person name="Medema M.H."/>
            <person name="Devos D.P."/>
            <person name="Kaster A.-K."/>
            <person name="Ovreas L."/>
            <person name="Rohde M."/>
            <person name="Galperin M.Y."/>
            <person name="Jogler C."/>
        </authorList>
    </citation>
    <scope>NUCLEOTIDE SEQUENCE [LARGE SCALE GENOMIC DNA]</scope>
    <source>
        <strain evidence="3 4">V7</strain>
    </source>
</reference>
<dbReference type="SUPFAM" id="SSF53474">
    <property type="entry name" value="alpha/beta-Hydrolases"/>
    <property type="match status" value="1"/>
</dbReference>
<dbReference type="EMBL" id="SJPZ01000001">
    <property type="protein sequence ID" value="TWU64709.1"/>
    <property type="molecule type" value="Genomic_DNA"/>
</dbReference>
<evidence type="ECO:0000256" key="1">
    <source>
        <dbReference type="SAM" id="SignalP"/>
    </source>
</evidence>
<evidence type="ECO:0000259" key="2">
    <source>
        <dbReference type="Pfam" id="PF01738"/>
    </source>
</evidence>
<keyword evidence="1" id="KW-0732">Signal</keyword>
<sequence length="645" mass="72493" precursor="true">MPMLPNRQHINCLSKWGMLYLLCSVNVTLADTLPAATGGQAPTSFEELWADFDPEFEPLDVEVLHSWEQDGVDLKVVRFRVGVFKGQESKIAAVYGVPKQGTNLPGLVQIHGGGQYAHHLPCLLNAKRGYATLSIAWAGRISAPDYRVGPDEVQLFWNDDVDHPDYRPTTDWGAVDGYHAPTRNQGNSFPNVRPDSWTIDRVDSPRNSGWFLCAMAARRALTFLQQQEQVDPDRLGVYGHSMGGKLTVMVASDPRVKAAAPSCGGISDRDNDHPIFRSTLGDNTSLKHIDCPIIFLSPANDFHGRIGDLPKAIQEIQSEQWRVTCSPHHNHQDTPPFEVASMLWFDQHLQHRFAWPQSPTTSLVMNTNDGVPVVHVDADDSLPIRSVDVYYTRQGKEHETSADRDHTVHRYWFHAPAATDGQQWHAELPQPSDDGPLWVFANVTYDLPHSVTGAGYYYREYTTDRFNVSSLMLSVSKSRLVAAGVRPSLHPTRLLEDFGGDWQKRWFTYQPDHWARRTNQVYASIYHAPPNARLTVDVQTQRPNTLVLAIDEYAASVELQGSSGWQTVVVDVNDFRDLAGDSLTDWRGIHQLMLTDTLRLKPSRGSDLNSRTIGQRWSGPDPKFRDLRWIAVDPEKDHSATSDSP</sequence>
<dbReference type="GO" id="GO:0016787">
    <property type="term" value="F:hydrolase activity"/>
    <property type="evidence" value="ECO:0007669"/>
    <property type="project" value="InterPro"/>
</dbReference>
<organism evidence="3 4">
    <name type="scientific">Crateriforma conspicua</name>
    <dbReference type="NCBI Taxonomy" id="2527996"/>
    <lineage>
        <taxon>Bacteria</taxon>
        <taxon>Pseudomonadati</taxon>
        <taxon>Planctomycetota</taxon>
        <taxon>Planctomycetia</taxon>
        <taxon>Planctomycetales</taxon>
        <taxon>Planctomycetaceae</taxon>
        <taxon>Crateriforma</taxon>
    </lineage>
</organism>
<dbReference type="Proteomes" id="UP000316476">
    <property type="component" value="Unassembled WGS sequence"/>
</dbReference>
<protein>
    <submittedName>
        <fullName evidence="3">Acetyl xylan esterase (AXE1)</fullName>
    </submittedName>
</protein>
<evidence type="ECO:0000313" key="3">
    <source>
        <dbReference type="EMBL" id="TWU64709.1"/>
    </source>
</evidence>
<dbReference type="OrthoDB" id="2491135at2"/>